<name>A0A2T1BYS5_9CYAN</name>
<dbReference type="OrthoDB" id="9152852at2"/>
<dbReference type="EMBL" id="PVWJ01000131">
    <property type="protein sequence ID" value="PSB01094.1"/>
    <property type="molecule type" value="Genomic_DNA"/>
</dbReference>
<gene>
    <name evidence="2" type="ORF">C7B64_20115</name>
</gene>
<feature type="transmembrane region" description="Helical" evidence="1">
    <location>
        <begin position="143"/>
        <end position="166"/>
    </location>
</feature>
<dbReference type="Proteomes" id="UP000238762">
    <property type="component" value="Unassembled WGS sequence"/>
</dbReference>
<sequence length="168" mass="19336">MSNNQSSSREEDIKAYQIIRGEIQFEYALMSNRVTWLITTQAFLFTAYAVALRGNNLKDSLYHPAIPILGSFISIILYSSIYAAISRVKLWQKNHETLNAKLADWLVYQPQSPKAAFWGLVPPVLLPAAFLYVWLHFLDVNNIVTIIVILILILLVLSEFWLFTFVKR</sequence>
<keyword evidence="3" id="KW-1185">Reference proteome</keyword>
<keyword evidence="1" id="KW-0472">Membrane</keyword>
<evidence type="ECO:0000256" key="1">
    <source>
        <dbReference type="SAM" id="Phobius"/>
    </source>
</evidence>
<proteinExistence type="predicted"/>
<feature type="transmembrane region" description="Helical" evidence="1">
    <location>
        <begin position="64"/>
        <end position="85"/>
    </location>
</feature>
<feature type="transmembrane region" description="Helical" evidence="1">
    <location>
        <begin position="115"/>
        <end position="137"/>
    </location>
</feature>
<comment type="caution">
    <text evidence="2">The sequence shown here is derived from an EMBL/GenBank/DDBJ whole genome shotgun (WGS) entry which is preliminary data.</text>
</comment>
<accession>A0A2T1BYS5</accession>
<evidence type="ECO:0000313" key="2">
    <source>
        <dbReference type="EMBL" id="PSB01094.1"/>
    </source>
</evidence>
<dbReference type="AlphaFoldDB" id="A0A2T1BYS5"/>
<evidence type="ECO:0000313" key="3">
    <source>
        <dbReference type="Proteomes" id="UP000238762"/>
    </source>
</evidence>
<reference evidence="2 3" key="2">
    <citation type="submission" date="2018-03" db="EMBL/GenBank/DDBJ databases">
        <title>The ancient ancestry and fast evolution of plastids.</title>
        <authorList>
            <person name="Moore K.R."/>
            <person name="Magnabosco C."/>
            <person name="Momper L."/>
            <person name="Gold D.A."/>
            <person name="Bosak T."/>
            <person name="Fournier G.P."/>
        </authorList>
    </citation>
    <scope>NUCLEOTIDE SEQUENCE [LARGE SCALE GENOMIC DNA]</scope>
    <source>
        <strain evidence="2 3">CCAP 1448/3</strain>
    </source>
</reference>
<keyword evidence="1" id="KW-0812">Transmembrane</keyword>
<keyword evidence="1" id="KW-1133">Transmembrane helix</keyword>
<dbReference type="RefSeq" id="WP_106290710.1">
    <property type="nucleotide sequence ID" value="NZ_CAWNTC010000165.1"/>
</dbReference>
<protein>
    <submittedName>
        <fullName evidence="2">Uncharacterized protein</fullName>
    </submittedName>
</protein>
<feature type="transmembrane region" description="Helical" evidence="1">
    <location>
        <begin position="34"/>
        <end position="52"/>
    </location>
</feature>
<organism evidence="2 3">
    <name type="scientific">Merismopedia glauca CCAP 1448/3</name>
    <dbReference type="NCBI Taxonomy" id="1296344"/>
    <lineage>
        <taxon>Bacteria</taxon>
        <taxon>Bacillati</taxon>
        <taxon>Cyanobacteriota</taxon>
        <taxon>Cyanophyceae</taxon>
        <taxon>Synechococcales</taxon>
        <taxon>Merismopediaceae</taxon>
        <taxon>Merismopedia</taxon>
    </lineage>
</organism>
<reference evidence="2 3" key="1">
    <citation type="submission" date="2018-02" db="EMBL/GenBank/DDBJ databases">
        <authorList>
            <person name="Cohen D.B."/>
            <person name="Kent A.D."/>
        </authorList>
    </citation>
    <scope>NUCLEOTIDE SEQUENCE [LARGE SCALE GENOMIC DNA]</scope>
    <source>
        <strain evidence="2 3">CCAP 1448/3</strain>
    </source>
</reference>